<dbReference type="FunFam" id="3.40.630.10:FF:000101">
    <property type="entry name" value="N-acetylated alpha-linked acidic dipeptidase like 1"/>
    <property type="match status" value="1"/>
</dbReference>
<sequence length="683" mass="74826">MAVSQDEVERVMLRTPEVHKLRHWSQLYSAEPHLAGDLAHAERIRDLWRSYGIPTELATYEVLQNFPESQALQLLSADGKVAFEATLREDEVPEDPTSSPDKGLPAFHGFGANGDVCAELVYANFGTIADFDLLAAKGISVKGKIVICKYAKVFRGLKIRAAEQYGAAAVILYNDPQEDGEYTTRNGYQHFPDGPARHPKTIQRGSVDYFSVAVGDPTTPGYPSLPGRDVKRCDPTHAIPTIPSLPISYSEAQPFLEALNGHGLSPSEMGGEWLGQLEGVQYCTGPSALKVSLSNQGTFKYATIYNVVGTIQGTIEECVVLGNHHDSWCCGAIDPVSGTTSMNEVARGFGDLLSKGWRPLRKIILCNWDNEEYGLVGSTEWGEDNAEMLSESSIAYINVDESTNGGRILGANGSPLLNTILRDAAKVVESPLYEGKSVYDDWLSDQQLADPGLAEPSLALMGTGSDYTVFFDHLGIPSIDMLFNRQGQGVYPYHSNYDSYYWVDKFGDPGFKKHLAMARLWGLVVARLAEAAVVPFTAAHYPATLKMHLKELKERKSCSLDFTSIDASISRFQTAAEKLDQKAKALSTATTDEEQASLSSINTKYRLIERLFLLPKGAGLPGRPWYRHMVFAPGLWYGYDGVIFPGVLEALEKGELATANEWLGKIATAINSIADMIEQPASN</sequence>
<dbReference type="OrthoDB" id="5841748at2759"/>
<dbReference type="SUPFAM" id="SSF53187">
    <property type="entry name" value="Zn-dependent exopeptidases"/>
    <property type="match status" value="1"/>
</dbReference>
<dbReference type="Gene3D" id="3.40.630.10">
    <property type="entry name" value="Zn peptidases"/>
    <property type="match status" value="1"/>
</dbReference>
<comment type="similarity">
    <text evidence="1">Belongs to the peptidase M28 family. M28B subfamily.</text>
</comment>
<evidence type="ECO:0000313" key="5">
    <source>
        <dbReference type="EMBL" id="TPX07687.1"/>
    </source>
</evidence>
<dbReference type="InterPro" id="IPR039373">
    <property type="entry name" value="Peptidase_M28B"/>
</dbReference>
<evidence type="ECO:0000313" key="6">
    <source>
        <dbReference type="Proteomes" id="UP000319257"/>
    </source>
</evidence>
<comment type="caution">
    <text evidence="5">The sequence shown here is derived from an EMBL/GenBank/DDBJ whole genome shotgun (WGS) entry which is preliminary data.</text>
</comment>
<evidence type="ECO:0008006" key="7">
    <source>
        <dbReference type="Google" id="ProtNLM"/>
    </source>
</evidence>
<dbReference type="CDD" id="cd08022">
    <property type="entry name" value="M28_PSMA_like"/>
    <property type="match status" value="1"/>
</dbReference>
<dbReference type="Pfam" id="PF04253">
    <property type="entry name" value="TFR_dimer"/>
    <property type="match status" value="1"/>
</dbReference>
<evidence type="ECO:0000256" key="1">
    <source>
        <dbReference type="ARBA" id="ARBA00005634"/>
    </source>
</evidence>
<dbReference type="InterPro" id="IPR003137">
    <property type="entry name" value="PA_domain"/>
</dbReference>
<keyword evidence="6" id="KW-1185">Reference proteome</keyword>
<proteinExistence type="inferred from homology"/>
<dbReference type="InterPro" id="IPR007365">
    <property type="entry name" value="TFR-like_dimer_dom"/>
</dbReference>
<feature type="domain" description="Peptidase M28" evidence="4">
    <location>
        <begin position="306"/>
        <end position="501"/>
    </location>
</feature>
<dbReference type="InterPro" id="IPR046450">
    <property type="entry name" value="PA_dom_sf"/>
</dbReference>
<reference evidence="5 6" key="1">
    <citation type="submission" date="2019-06" db="EMBL/GenBank/DDBJ databases">
        <title>Draft genome sequence of the filamentous fungus Phialemoniopsis curvata isolated from diesel fuel.</title>
        <authorList>
            <person name="Varaljay V.A."/>
            <person name="Lyon W.J."/>
            <person name="Crouch A.L."/>
            <person name="Drake C.E."/>
            <person name="Hollomon J.M."/>
            <person name="Nadeau L.J."/>
            <person name="Nunn H.S."/>
            <person name="Stevenson B.S."/>
            <person name="Bojanowski C.L."/>
            <person name="Crookes-Goodson W.J."/>
        </authorList>
    </citation>
    <scope>NUCLEOTIDE SEQUENCE [LARGE SCALE GENOMIC DNA]</scope>
    <source>
        <strain evidence="5 6">D216</strain>
    </source>
</reference>
<dbReference type="RefSeq" id="XP_030989398.1">
    <property type="nucleotide sequence ID" value="XM_031133217.1"/>
</dbReference>
<dbReference type="FunCoup" id="A0A507AKX1">
    <property type="interactions" value="131"/>
</dbReference>
<dbReference type="STRING" id="1093900.A0A507AKX1"/>
<dbReference type="PANTHER" id="PTHR10404:SF46">
    <property type="entry name" value="VACUOLAR PROTEIN SORTING-ASSOCIATED PROTEIN 70"/>
    <property type="match status" value="1"/>
</dbReference>
<evidence type="ECO:0000259" key="4">
    <source>
        <dbReference type="Pfam" id="PF04389"/>
    </source>
</evidence>
<name>A0A507AKX1_9PEZI</name>
<dbReference type="FunFam" id="3.50.30.30:FF:000008">
    <property type="entry name" value="Glutamate carboxypeptidase 2"/>
    <property type="match status" value="1"/>
</dbReference>
<dbReference type="Gene3D" id="3.50.30.30">
    <property type="match status" value="1"/>
</dbReference>
<gene>
    <name evidence="5" type="ORF">E0L32_010583</name>
</gene>
<dbReference type="CDD" id="cd02121">
    <property type="entry name" value="PA_GCPII_like"/>
    <property type="match status" value="1"/>
</dbReference>
<evidence type="ECO:0000259" key="3">
    <source>
        <dbReference type="Pfam" id="PF04253"/>
    </source>
</evidence>
<feature type="domain" description="PA" evidence="2">
    <location>
        <begin position="118"/>
        <end position="188"/>
    </location>
</feature>
<dbReference type="InterPro" id="IPR007484">
    <property type="entry name" value="Peptidase_M28"/>
</dbReference>
<dbReference type="SUPFAM" id="SSF47672">
    <property type="entry name" value="Transferrin receptor-like dimerisation domain"/>
    <property type="match status" value="1"/>
</dbReference>
<dbReference type="AlphaFoldDB" id="A0A507AKX1"/>
<protein>
    <recommendedName>
        <fullName evidence="7">Glutamate carboxypeptidase</fullName>
    </recommendedName>
</protein>
<dbReference type="InParanoid" id="A0A507AKX1"/>
<dbReference type="EMBL" id="SKBQ01000087">
    <property type="protein sequence ID" value="TPX07687.1"/>
    <property type="molecule type" value="Genomic_DNA"/>
</dbReference>
<organism evidence="5 6">
    <name type="scientific">Thyridium curvatum</name>
    <dbReference type="NCBI Taxonomy" id="1093900"/>
    <lineage>
        <taxon>Eukaryota</taxon>
        <taxon>Fungi</taxon>
        <taxon>Dikarya</taxon>
        <taxon>Ascomycota</taxon>
        <taxon>Pezizomycotina</taxon>
        <taxon>Sordariomycetes</taxon>
        <taxon>Sordariomycetidae</taxon>
        <taxon>Thyridiales</taxon>
        <taxon>Thyridiaceae</taxon>
        <taxon>Thyridium</taxon>
    </lineage>
</organism>
<dbReference type="InterPro" id="IPR036757">
    <property type="entry name" value="TFR-like_dimer_dom_sf"/>
</dbReference>
<dbReference type="SUPFAM" id="SSF52025">
    <property type="entry name" value="PA domain"/>
    <property type="match status" value="1"/>
</dbReference>
<dbReference type="Pfam" id="PF04389">
    <property type="entry name" value="Peptidase_M28"/>
    <property type="match status" value="1"/>
</dbReference>
<dbReference type="GeneID" id="41978030"/>
<evidence type="ECO:0000259" key="2">
    <source>
        <dbReference type="Pfam" id="PF02225"/>
    </source>
</evidence>
<dbReference type="Pfam" id="PF02225">
    <property type="entry name" value="PA"/>
    <property type="match status" value="1"/>
</dbReference>
<feature type="domain" description="Transferrin receptor-like dimerisation" evidence="3">
    <location>
        <begin position="560"/>
        <end position="677"/>
    </location>
</feature>
<dbReference type="Gene3D" id="1.20.930.40">
    <property type="entry name" value="Transferrin receptor-like, dimerisation domain"/>
    <property type="match status" value="1"/>
</dbReference>
<dbReference type="PANTHER" id="PTHR10404">
    <property type="entry name" value="N-ACETYLATED-ALPHA-LINKED ACIDIC DIPEPTIDASE"/>
    <property type="match status" value="1"/>
</dbReference>
<dbReference type="GO" id="GO:0004180">
    <property type="term" value="F:carboxypeptidase activity"/>
    <property type="evidence" value="ECO:0007669"/>
    <property type="project" value="TreeGrafter"/>
</dbReference>
<dbReference type="Proteomes" id="UP000319257">
    <property type="component" value="Unassembled WGS sequence"/>
</dbReference>
<accession>A0A507AKX1</accession>